<feature type="compositionally biased region" description="Basic residues" evidence="1">
    <location>
        <begin position="48"/>
        <end position="66"/>
    </location>
</feature>
<accession>A0A6J4SMJ4</accession>
<organism evidence="2">
    <name type="scientific">uncultured Rubrobacteraceae bacterium</name>
    <dbReference type="NCBI Taxonomy" id="349277"/>
    <lineage>
        <taxon>Bacteria</taxon>
        <taxon>Bacillati</taxon>
        <taxon>Actinomycetota</taxon>
        <taxon>Rubrobacteria</taxon>
        <taxon>Rubrobacterales</taxon>
        <taxon>Rubrobacteraceae</taxon>
        <taxon>environmental samples</taxon>
    </lineage>
</organism>
<feature type="compositionally biased region" description="Basic and acidic residues" evidence="1">
    <location>
        <begin position="168"/>
        <end position="182"/>
    </location>
</feature>
<feature type="compositionally biased region" description="Basic residues" evidence="1">
    <location>
        <begin position="130"/>
        <end position="143"/>
    </location>
</feature>
<evidence type="ECO:0000256" key="1">
    <source>
        <dbReference type="SAM" id="MobiDB-lite"/>
    </source>
</evidence>
<evidence type="ECO:0000313" key="2">
    <source>
        <dbReference type="EMBL" id="CAA9497994.1"/>
    </source>
</evidence>
<name>A0A6J4SMJ4_9ACTN</name>
<feature type="region of interest" description="Disordered" evidence="1">
    <location>
        <begin position="96"/>
        <end position="207"/>
    </location>
</feature>
<feature type="non-terminal residue" evidence="2">
    <location>
        <position position="1"/>
    </location>
</feature>
<proteinExistence type="predicted"/>
<feature type="non-terminal residue" evidence="2">
    <location>
        <position position="207"/>
    </location>
</feature>
<gene>
    <name evidence="2" type="ORF">AVDCRST_MAG12-2477</name>
</gene>
<feature type="compositionally biased region" description="Basic and acidic residues" evidence="1">
    <location>
        <begin position="96"/>
        <end position="105"/>
    </location>
</feature>
<dbReference type="EMBL" id="CADCVK010000362">
    <property type="protein sequence ID" value="CAA9497994.1"/>
    <property type="molecule type" value="Genomic_DNA"/>
</dbReference>
<feature type="compositionally biased region" description="Basic residues" evidence="1">
    <location>
        <begin position="23"/>
        <end position="32"/>
    </location>
</feature>
<feature type="compositionally biased region" description="Basic and acidic residues" evidence="1">
    <location>
        <begin position="194"/>
        <end position="207"/>
    </location>
</feature>
<reference evidence="2" key="1">
    <citation type="submission" date="2020-02" db="EMBL/GenBank/DDBJ databases">
        <authorList>
            <person name="Meier V. D."/>
        </authorList>
    </citation>
    <scope>NUCLEOTIDE SEQUENCE</scope>
    <source>
        <strain evidence="2">AVDCRST_MAG12</strain>
    </source>
</reference>
<protein>
    <submittedName>
        <fullName evidence="2">Uncharacterized protein</fullName>
    </submittedName>
</protein>
<feature type="compositionally biased region" description="Basic and acidic residues" evidence="1">
    <location>
        <begin position="144"/>
        <end position="159"/>
    </location>
</feature>
<feature type="region of interest" description="Disordered" evidence="1">
    <location>
        <begin position="1"/>
        <end position="77"/>
    </location>
</feature>
<dbReference type="AlphaFoldDB" id="A0A6J4SMJ4"/>
<sequence>ARGKVRRLLEGPAGLHAAGGPDRRRHRGRAGRHLPDNLPRPAGTLAGRGRRRPARRRHEARAHQRHAGADGLARGVHARRQAARRLLRRRLLPPQAEERLRESRCLARPRSRTTSRAEGAAGRHADRGGHLRRGLLRRRPRRGRPTEQLRARAHADHRVQLQWDGEDPAPRRERHGQGEFRRRQSVLRPGLPGPHREGQGWSDRLRV</sequence>